<dbReference type="EMBL" id="CAJVCH010080151">
    <property type="protein sequence ID" value="CAG7721499.1"/>
    <property type="molecule type" value="Genomic_DNA"/>
</dbReference>
<dbReference type="AlphaFoldDB" id="A0A8J2JTP6"/>
<organism evidence="1 2">
    <name type="scientific">Allacma fusca</name>
    <dbReference type="NCBI Taxonomy" id="39272"/>
    <lineage>
        <taxon>Eukaryota</taxon>
        <taxon>Metazoa</taxon>
        <taxon>Ecdysozoa</taxon>
        <taxon>Arthropoda</taxon>
        <taxon>Hexapoda</taxon>
        <taxon>Collembola</taxon>
        <taxon>Symphypleona</taxon>
        <taxon>Sminthuridae</taxon>
        <taxon>Allacma</taxon>
    </lineage>
</organism>
<protein>
    <submittedName>
        <fullName evidence="1">Uncharacterized protein</fullName>
    </submittedName>
</protein>
<comment type="caution">
    <text evidence="1">The sequence shown here is derived from an EMBL/GenBank/DDBJ whole genome shotgun (WGS) entry which is preliminary data.</text>
</comment>
<reference evidence="1" key="1">
    <citation type="submission" date="2021-06" db="EMBL/GenBank/DDBJ databases">
        <authorList>
            <person name="Hodson N. C."/>
            <person name="Mongue J. A."/>
            <person name="Jaron S. K."/>
        </authorList>
    </citation>
    <scope>NUCLEOTIDE SEQUENCE</scope>
</reference>
<accession>A0A8J2JTP6</accession>
<evidence type="ECO:0000313" key="1">
    <source>
        <dbReference type="EMBL" id="CAG7721499.1"/>
    </source>
</evidence>
<keyword evidence="2" id="KW-1185">Reference proteome</keyword>
<proteinExistence type="predicted"/>
<evidence type="ECO:0000313" key="2">
    <source>
        <dbReference type="Proteomes" id="UP000708208"/>
    </source>
</evidence>
<dbReference type="Proteomes" id="UP000708208">
    <property type="component" value="Unassembled WGS sequence"/>
</dbReference>
<name>A0A8J2JTP6_9HEXA</name>
<gene>
    <name evidence="1" type="ORF">AFUS01_LOCUS10712</name>
</gene>
<sequence length="70" mass="8139">MLTSVNQDENIVFLVFKGYKLKTRGYKNRVCSPIYMQVSIPRLATFLGLSKPEAKNLRGTVQHETFIYRK</sequence>